<dbReference type="InterPro" id="IPR021719">
    <property type="entry name" value="Prot_inh_I78"/>
</dbReference>
<evidence type="ECO:0000313" key="1">
    <source>
        <dbReference type="EMBL" id="TDL78407.1"/>
    </source>
</evidence>
<organism evidence="1 2">
    <name type="scientific">Palleronia sediminis</name>
    <dbReference type="NCBI Taxonomy" id="2547833"/>
    <lineage>
        <taxon>Bacteria</taxon>
        <taxon>Pseudomonadati</taxon>
        <taxon>Pseudomonadota</taxon>
        <taxon>Alphaproteobacteria</taxon>
        <taxon>Rhodobacterales</taxon>
        <taxon>Roseobacteraceae</taxon>
        <taxon>Palleronia</taxon>
    </lineage>
</organism>
<accession>A0A4R6A6Q7</accession>
<keyword evidence="2" id="KW-1185">Reference proteome</keyword>
<dbReference type="AlphaFoldDB" id="A0A4R6A6Q7"/>
<dbReference type="RefSeq" id="WP_133397080.1">
    <property type="nucleotide sequence ID" value="NZ_SNAA01000011.1"/>
</dbReference>
<name>A0A4R6A6Q7_9RHOB</name>
<dbReference type="OrthoDB" id="8724542at2"/>
<dbReference type="Gene3D" id="3.30.10.10">
    <property type="entry name" value="Trypsin Inhibitor V, subunit A"/>
    <property type="match status" value="1"/>
</dbReference>
<dbReference type="Proteomes" id="UP000295701">
    <property type="component" value="Unassembled WGS sequence"/>
</dbReference>
<sequence length="92" mass="9708">MRFMPILPATMALAACQTAGPAVDGPVVGTGDTCGAAAYSDDIGRPVATLEVPQDRMVRRIGPNDAVTMDYLEGRLNLVSDDEGRLVRAWCG</sequence>
<dbReference type="PROSITE" id="PS51257">
    <property type="entry name" value="PROKAR_LIPOPROTEIN"/>
    <property type="match status" value="1"/>
</dbReference>
<comment type="caution">
    <text evidence="1">The sequence shown here is derived from an EMBL/GenBank/DDBJ whole genome shotgun (WGS) entry which is preliminary data.</text>
</comment>
<gene>
    <name evidence="1" type="ORF">E2L08_10720</name>
</gene>
<reference evidence="1 2" key="1">
    <citation type="submission" date="2019-03" db="EMBL/GenBank/DDBJ databases">
        <title>Primorskyibacter sp. SS33 isolated from sediments.</title>
        <authorList>
            <person name="Xunke S."/>
        </authorList>
    </citation>
    <scope>NUCLEOTIDE SEQUENCE [LARGE SCALE GENOMIC DNA]</scope>
    <source>
        <strain evidence="1 2">SS33</strain>
    </source>
</reference>
<dbReference type="Pfam" id="PF11720">
    <property type="entry name" value="Inhibitor_I78"/>
    <property type="match status" value="1"/>
</dbReference>
<proteinExistence type="predicted"/>
<protein>
    <submittedName>
        <fullName evidence="1">Peptidase inhibitor I78 family protein</fullName>
    </submittedName>
</protein>
<evidence type="ECO:0000313" key="2">
    <source>
        <dbReference type="Proteomes" id="UP000295701"/>
    </source>
</evidence>
<dbReference type="EMBL" id="SNAA01000011">
    <property type="protein sequence ID" value="TDL78407.1"/>
    <property type="molecule type" value="Genomic_DNA"/>
</dbReference>